<evidence type="ECO:0000313" key="1">
    <source>
        <dbReference type="EMBL" id="GAA3581572.1"/>
    </source>
</evidence>
<dbReference type="Pfam" id="PF08713">
    <property type="entry name" value="DNA_alkylation"/>
    <property type="match status" value="1"/>
</dbReference>
<accession>A0ABP6YDF7</accession>
<dbReference type="EMBL" id="BAAAZN010000026">
    <property type="protein sequence ID" value="GAA3581572.1"/>
    <property type="molecule type" value="Genomic_DNA"/>
</dbReference>
<proteinExistence type="predicted"/>
<dbReference type="PANTHER" id="PTHR34070">
    <property type="entry name" value="ARMADILLO-TYPE FOLD"/>
    <property type="match status" value="1"/>
</dbReference>
<sequence length="229" mass="25724">MGADSKLVAAVRSGLADLADATRAPAMQAYMKSEMPFRGVPKPARATLTKAVFAVHPLPDRVTFTDTVLTLWREAGYREERYAAIALSGHRGYRQWQDPELLPVYDELIVTGAWWDYVDELAIRRIGPILRAHRAAVTPIVRRWAGDADRWRRRTAVICQVSAKDQVDQSLLTAAVEANVGDEDFFLRKGIGWALRDHARTDPSWVRAFVRTHPTLSPLSTREALKHLG</sequence>
<keyword evidence="2" id="KW-1185">Reference proteome</keyword>
<dbReference type="InterPro" id="IPR016024">
    <property type="entry name" value="ARM-type_fold"/>
</dbReference>
<comment type="caution">
    <text evidence="1">The sequence shown here is derived from an EMBL/GenBank/DDBJ whole genome shotgun (WGS) entry which is preliminary data.</text>
</comment>
<dbReference type="Gene3D" id="1.25.10.90">
    <property type="match status" value="1"/>
</dbReference>
<gene>
    <name evidence="1" type="ORF">GCM10022222_77830</name>
</gene>
<protein>
    <submittedName>
        <fullName evidence="1">DNA alkylation repair protein</fullName>
    </submittedName>
</protein>
<dbReference type="Proteomes" id="UP001500689">
    <property type="component" value="Unassembled WGS sequence"/>
</dbReference>
<evidence type="ECO:0000313" key="2">
    <source>
        <dbReference type="Proteomes" id="UP001500689"/>
    </source>
</evidence>
<dbReference type="RefSeq" id="WP_344868405.1">
    <property type="nucleotide sequence ID" value="NZ_BAAAZN010000026.1"/>
</dbReference>
<dbReference type="CDD" id="cd07064">
    <property type="entry name" value="AlkD_like_1"/>
    <property type="match status" value="1"/>
</dbReference>
<dbReference type="InterPro" id="IPR014825">
    <property type="entry name" value="DNA_alkylation"/>
</dbReference>
<name>A0ABP6YDF7_9PSEU</name>
<dbReference type="SUPFAM" id="SSF48371">
    <property type="entry name" value="ARM repeat"/>
    <property type="match status" value="1"/>
</dbReference>
<dbReference type="PANTHER" id="PTHR34070:SF1">
    <property type="entry name" value="DNA ALKYLATION REPAIR PROTEIN"/>
    <property type="match status" value="1"/>
</dbReference>
<organism evidence="1 2">
    <name type="scientific">Amycolatopsis ultiminotia</name>
    <dbReference type="NCBI Taxonomy" id="543629"/>
    <lineage>
        <taxon>Bacteria</taxon>
        <taxon>Bacillati</taxon>
        <taxon>Actinomycetota</taxon>
        <taxon>Actinomycetes</taxon>
        <taxon>Pseudonocardiales</taxon>
        <taxon>Pseudonocardiaceae</taxon>
        <taxon>Amycolatopsis</taxon>
    </lineage>
</organism>
<reference evidence="2" key="1">
    <citation type="journal article" date="2019" name="Int. J. Syst. Evol. Microbiol.">
        <title>The Global Catalogue of Microorganisms (GCM) 10K type strain sequencing project: providing services to taxonomists for standard genome sequencing and annotation.</title>
        <authorList>
            <consortium name="The Broad Institute Genomics Platform"/>
            <consortium name="The Broad Institute Genome Sequencing Center for Infectious Disease"/>
            <person name="Wu L."/>
            <person name="Ma J."/>
        </authorList>
    </citation>
    <scope>NUCLEOTIDE SEQUENCE [LARGE SCALE GENOMIC DNA]</scope>
    <source>
        <strain evidence="2">JCM 16898</strain>
    </source>
</reference>